<comment type="caution">
    <text evidence="4">The sequence shown here is derived from an EMBL/GenBank/DDBJ whole genome shotgun (WGS) entry which is preliminary data.</text>
</comment>
<evidence type="ECO:0000256" key="1">
    <source>
        <dbReference type="ARBA" id="ARBA00004141"/>
    </source>
</evidence>
<dbReference type="AlphaFoldDB" id="A0AA39CEC3"/>
<name>A0AA39CEC3_9EURO</name>
<reference evidence="4" key="1">
    <citation type="submission" date="2022-10" db="EMBL/GenBank/DDBJ databases">
        <title>Culturing micro-colonial fungi from biological soil crusts in the Mojave desert and describing Neophaeococcomyces mojavensis, and introducing the new genera and species Taxawa tesnikishii.</title>
        <authorList>
            <person name="Kurbessoian T."/>
            <person name="Stajich J.E."/>
        </authorList>
    </citation>
    <scope>NUCLEOTIDE SEQUENCE</scope>
    <source>
        <strain evidence="4">TK_41</strain>
    </source>
</reference>
<dbReference type="EMBL" id="JAPDRK010000017">
    <property type="protein sequence ID" value="KAJ9605166.1"/>
    <property type="molecule type" value="Genomic_DNA"/>
</dbReference>
<protein>
    <recommendedName>
        <fullName evidence="6">Major facilitator superfamily (MFS) profile domain-containing protein</fullName>
    </recommendedName>
</protein>
<evidence type="ECO:0000313" key="5">
    <source>
        <dbReference type="Proteomes" id="UP001172673"/>
    </source>
</evidence>
<evidence type="ECO:0008006" key="6">
    <source>
        <dbReference type="Google" id="ProtNLM"/>
    </source>
</evidence>
<dbReference type="InterPro" id="IPR050327">
    <property type="entry name" value="Proton-linked_MCT"/>
</dbReference>
<evidence type="ECO:0000256" key="3">
    <source>
        <dbReference type="SAM" id="Phobius"/>
    </source>
</evidence>
<proteinExistence type="inferred from homology"/>
<keyword evidence="5" id="KW-1185">Reference proteome</keyword>
<evidence type="ECO:0000256" key="2">
    <source>
        <dbReference type="ARBA" id="ARBA00006727"/>
    </source>
</evidence>
<comment type="subcellular location">
    <subcellularLocation>
        <location evidence="1">Membrane</location>
        <topology evidence="1">Multi-pass membrane protein</topology>
    </subcellularLocation>
</comment>
<keyword evidence="3" id="KW-1133">Transmembrane helix</keyword>
<dbReference type="GO" id="GO:0016020">
    <property type="term" value="C:membrane"/>
    <property type="evidence" value="ECO:0007669"/>
    <property type="project" value="UniProtKB-SubCell"/>
</dbReference>
<dbReference type="GO" id="GO:0022857">
    <property type="term" value="F:transmembrane transporter activity"/>
    <property type="evidence" value="ECO:0007669"/>
    <property type="project" value="InterPro"/>
</dbReference>
<dbReference type="SUPFAM" id="SSF103473">
    <property type="entry name" value="MFS general substrate transporter"/>
    <property type="match status" value="1"/>
</dbReference>
<organism evidence="4 5">
    <name type="scientific">Cladophialophora chaetospira</name>
    <dbReference type="NCBI Taxonomy" id="386627"/>
    <lineage>
        <taxon>Eukaryota</taxon>
        <taxon>Fungi</taxon>
        <taxon>Dikarya</taxon>
        <taxon>Ascomycota</taxon>
        <taxon>Pezizomycotina</taxon>
        <taxon>Eurotiomycetes</taxon>
        <taxon>Chaetothyriomycetidae</taxon>
        <taxon>Chaetothyriales</taxon>
        <taxon>Herpotrichiellaceae</taxon>
        <taxon>Cladophialophora</taxon>
    </lineage>
</organism>
<gene>
    <name evidence="4" type="ORF">H2200_010556</name>
</gene>
<sequence>MSIPYHDTSKIAIQPAQLSEALEKPDAIEQDVIPVPPPPLKDGGLRAWLQVVGCFLVFFNVCHSPSEISWIGTLASYLLIVIGIISGPLFDLGYYRVMLFGGAAMACLGIFMLSLSTAYYQILLTQGICTGLGCGVLFIPGMALVSRSFKARRAVALGLISCGAPFGGYPSLEQAEKNN</sequence>
<feature type="transmembrane region" description="Helical" evidence="3">
    <location>
        <begin position="97"/>
        <end position="116"/>
    </location>
</feature>
<dbReference type="InterPro" id="IPR036259">
    <property type="entry name" value="MFS_trans_sf"/>
</dbReference>
<dbReference type="Pfam" id="PF07690">
    <property type="entry name" value="MFS_1"/>
    <property type="match status" value="1"/>
</dbReference>
<dbReference type="PANTHER" id="PTHR11360:SF252">
    <property type="entry name" value="MAJOR FACILITATOR SUPERFAMILY (MFS) PROFILE DOMAIN-CONTAINING PROTEIN-RELATED"/>
    <property type="match status" value="1"/>
</dbReference>
<feature type="transmembrane region" description="Helical" evidence="3">
    <location>
        <begin position="68"/>
        <end position="90"/>
    </location>
</feature>
<keyword evidence="3" id="KW-0812">Transmembrane</keyword>
<comment type="similarity">
    <text evidence="2">Belongs to the major facilitator superfamily. Monocarboxylate porter (TC 2.A.1.13) family.</text>
</comment>
<keyword evidence="3" id="KW-0472">Membrane</keyword>
<dbReference type="PANTHER" id="PTHR11360">
    <property type="entry name" value="MONOCARBOXYLATE TRANSPORTER"/>
    <property type="match status" value="1"/>
</dbReference>
<dbReference type="InterPro" id="IPR011701">
    <property type="entry name" value="MFS"/>
</dbReference>
<evidence type="ECO:0000313" key="4">
    <source>
        <dbReference type="EMBL" id="KAJ9605166.1"/>
    </source>
</evidence>
<accession>A0AA39CEC3</accession>
<dbReference type="Proteomes" id="UP001172673">
    <property type="component" value="Unassembled WGS sequence"/>
</dbReference>
<dbReference type="Gene3D" id="1.20.1250.20">
    <property type="entry name" value="MFS general substrate transporter like domains"/>
    <property type="match status" value="1"/>
</dbReference>
<feature type="transmembrane region" description="Helical" evidence="3">
    <location>
        <begin position="122"/>
        <end position="145"/>
    </location>
</feature>